<organism evidence="2">
    <name type="scientific">freshwater metagenome</name>
    <dbReference type="NCBI Taxonomy" id="449393"/>
    <lineage>
        <taxon>unclassified sequences</taxon>
        <taxon>metagenomes</taxon>
        <taxon>ecological metagenomes</taxon>
    </lineage>
</organism>
<dbReference type="InterPro" id="IPR016040">
    <property type="entry name" value="NAD(P)-bd_dom"/>
</dbReference>
<dbReference type="PANTHER" id="PTHR48079">
    <property type="entry name" value="PROTEIN YEEZ"/>
    <property type="match status" value="1"/>
</dbReference>
<dbReference type="AlphaFoldDB" id="A0A6J7DBZ1"/>
<dbReference type="InterPro" id="IPR036291">
    <property type="entry name" value="NAD(P)-bd_dom_sf"/>
</dbReference>
<dbReference type="GO" id="GO:0005737">
    <property type="term" value="C:cytoplasm"/>
    <property type="evidence" value="ECO:0007669"/>
    <property type="project" value="TreeGrafter"/>
</dbReference>
<dbReference type="Pfam" id="PF13460">
    <property type="entry name" value="NAD_binding_10"/>
    <property type="match status" value="1"/>
</dbReference>
<protein>
    <submittedName>
        <fullName evidence="2">Unannotated protein</fullName>
    </submittedName>
</protein>
<dbReference type="InterPro" id="IPR051783">
    <property type="entry name" value="NAD(P)-dependent_oxidoreduct"/>
</dbReference>
<evidence type="ECO:0000313" key="2">
    <source>
        <dbReference type="EMBL" id="CAB4866435.1"/>
    </source>
</evidence>
<dbReference type="EMBL" id="CAFBLQ010000039">
    <property type="protein sequence ID" value="CAB4866435.1"/>
    <property type="molecule type" value="Genomic_DNA"/>
</dbReference>
<reference evidence="2" key="1">
    <citation type="submission" date="2020-05" db="EMBL/GenBank/DDBJ databases">
        <authorList>
            <person name="Chiriac C."/>
            <person name="Salcher M."/>
            <person name="Ghai R."/>
            <person name="Kavagutti S V."/>
        </authorList>
    </citation>
    <scope>NUCLEOTIDE SEQUENCE</scope>
</reference>
<sequence length="308" mass="32358">MIILVTGASGAIGAALVPALLRDGHLVRGLTRDPARLSTSGLESIVTGDLTTGAGVDAALDGVDVAYYLVHSMEAAAEGAAAFADRERAQAEHFAAACSRAGVRRIVYLGGLLPQGGPRSIHLRSRFAVEEVLLAGAPQAVALRASIVISAASRSFRFLVRLVERTPVLPLPGWRANRTQPIDGRDVIAHLCAAGTSTAIDGPRSLDIAGPDVVSYGEMIERIRDALLLRRPGIALPFSLTSVAGPVAAAIAGEDYALVGPLMESLESDLLPRDDQAGRLFGVVPHRFDPAVAWALREWESAEELAAR</sequence>
<dbReference type="GO" id="GO:0004029">
    <property type="term" value="F:aldehyde dehydrogenase (NAD+) activity"/>
    <property type="evidence" value="ECO:0007669"/>
    <property type="project" value="TreeGrafter"/>
</dbReference>
<feature type="domain" description="NAD(P)-binding" evidence="1">
    <location>
        <begin position="7"/>
        <end position="135"/>
    </location>
</feature>
<accession>A0A6J7DBZ1</accession>
<evidence type="ECO:0000259" key="1">
    <source>
        <dbReference type="Pfam" id="PF13460"/>
    </source>
</evidence>
<dbReference type="PANTHER" id="PTHR48079:SF6">
    <property type="entry name" value="NAD(P)-BINDING DOMAIN-CONTAINING PROTEIN-RELATED"/>
    <property type="match status" value="1"/>
</dbReference>
<proteinExistence type="predicted"/>
<dbReference type="Gene3D" id="3.40.50.720">
    <property type="entry name" value="NAD(P)-binding Rossmann-like Domain"/>
    <property type="match status" value="1"/>
</dbReference>
<gene>
    <name evidence="2" type="ORF">UFOPK3423_00509</name>
</gene>
<name>A0A6J7DBZ1_9ZZZZ</name>
<dbReference type="SUPFAM" id="SSF51735">
    <property type="entry name" value="NAD(P)-binding Rossmann-fold domains"/>
    <property type="match status" value="1"/>
</dbReference>